<comment type="caution">
    <text evidence="1">The sequence shown here is derived from an EMBL/GenBank/DDBJ whole genome shotgun (WGS) entry which is preliminary data.</text>
</comment>
<evidence type="ECO:0000313" key="1">
    <source>
        <dbReference type="EMBL" id="GAG93919.1"/>
    </source>
</evidence>
<reference evidence="1" key="1">
    <citation type="journal article" date="2014" name="Front. Microbiol.">
        <title>High frequency of phylogenetically diverse reductive dehalogenase-homologous genes in deep subseafloor sedimentary metagenomes.</title>
        <authorList>
            <person name="Kawai M."/>
            <person name="Futagami T."/>
            <person name="Toyoda A."/>
            <person name="Takaki Y."/>
            <person name="Nishi S."/>
            <person name="Hori S."/>
            <person name="Arai W."/>
            <person name="Tsubouchi T."/>
            <person name="Morono Y."/>
            <person name="Uchiyama I."/>
            <person name="Ito T."/>
            <person name="Fujiyama A."/>
            <person name="Inagaki F."/>
            <person name="Takami H."/>
        </authorList>
    </citation>
    <scope>NUCLEOTIDE SEQUENCE</scope>
    <source>
        <strain evidence="1">Expedition CK06-06</strain>
    </source>
</reference>
<name>X1BD77_9ZZZZ</name>
<dbReference type="AlphaFoldDB" id="X1BD77"/>
<sequence>TTKSGVKCFPKCPKLNEKSKLNSVIRKKEASL</sequence>
<accession>X1BD77</accession>
<proteinExistence type="predicted"/>
<feature type="non-terminal residue" evidence="1">
    <location>
        <position position="1"/>
    </location>
</feature>
<organism evidence="1">
    <name type="scientific">marine sediment metagenome</name>
    <dbReference type="NCBI Taxonomy" id="412755"/>
    <lineage>
        <taxon>unclassified sequences</taxon>
        <taxon>metagenomes</taxon>
        <taxon>ecological metagenomes</taxon>
    </lineage>
</organism>
<protein>
    <submittedName>
        <fullName evidence="1">Uncharacterized protein</fullName>
    </submittedName>
</protein>
<dbReference type="EMBL" id="BART01022237">
    <property type="protein sequence ID" value="GAG93919.1"/>
    <property type="molecule type" value="Genomic_DNA"/>
</dbReference>
<gene>
    <name evidence="1" type="ORF">S01H4_40767</name>
</gene>